<dbReference type="Pfam" id="PF08344">
    <property type="entry name" value="TRP_2"/>
    <property type="match status" value="1"/>
</dbReference>
<accession>A0AA85JM94</accession>
<dbReference type="PRINTS" id="PR01097">
    <property type="entry name" value="TRNSRECEPTRP"/>
</dbReference>
<keyword evidence="3 13" id="KW-0812">Transmembrane</keyword>
<evidence type="ECO:0000256" key="11">
    <source>
        <dbReference type="SAM" id="Coils"/>
    </source>
</evidence>
<feature type="compositionally biased region" description="Polar residues" evidence="12">
    <location>
        <begin position="1512"/>
        <end position="1546"/>
    </location>
</feature>
<dbReference type="PANTHER" id="PTHR10117">
    <property type="entry name" value="TRANSIENT RECEPTOR POTENTIAL CHANNEL"/>
    <property type="match status" value="1"/>
</dbReference>
<evidence type="ECO:0000256" key="5">
    <source>
        <dbReference type="ARBA" id="ARBA00022989"/>
    </source>
</evidence>
<feature type="region of interest" description="Disordered" evidence="12">
    <location>
        <begin position="1491"/>
        <end position="1572"/>
    </location>
</feature>
<feature type="transmembrane region" description="Helical" evidence="13">
    <location>
        <begin position="979"/>
        <end position="1004"/>
    </location>
</feature>
<evidence type="ECO:0000256" key="2">
    <source>
        <dbReference type="ARBA" id="ARBA00022448"/>
    </source>
</evidence>
<evidence type="ECO:0000256" key="9">
    <source>
        <dbReference type="ARBA" id="ARBA00023303"/>
    </source>
</evidence>
<dbReference type="GO" id="GO:0070679">
    <property type="term" value="F:inositol 1,4,5 trisphosphate binding"/>
    <property type="evidence" value="ECO:0007669"/>
    <property type="project" value="TreeGrafter"/>
</dbReference>
<dbReference type="PANTHER" id="PTHR10117:SF80">
    <property type="entry name" value="TRANSIENT-RECEPTOR-POTENTIAL-LIKE PROTEIN"/>
    <property type="match status" value="1"/>
</dbReference>
<dbReference type="GO" id="GO:0007338">
    <property type="term" value="P:single fertilization"/>
    <property type="evidence" value="ECO:0007669"/>
    <property type="project" value="TreeGrafter"/>
</dbReference>
<feature type="transmembrane region" description="Helical" evidence="13">
    <location>
        <begin position="1061"/>
        <end position="1087"/>
    </location>
</feature>
<feature type="compositionally biased region" description="Low complexity" evidence="12">
    <location>
        <begin position="1559"/>
        <end position="1572"/>
    </location>
</feature>
<evidence type="ECO:0000256" key="1">
    <source>
        <dbReference type="ARBA" id="ARBA00004141"/>
    </source>
</evidence>
<keyword evidence="6 10" id="KW-0040">ANK repeat</keyword>
<feature type="transmembrane region" description="Helical" evidence="13">
    <location>
        <begin position="893"/>
        <end position="915"/>
    </location>
</feature>
<proteinExistence type="predicted"/>
<feature type="repeat" description="ANK" evidence="10">
    <location>
        <begin position="262"/>
        <end position="294"/>
    </location>
</feature>
<feature type="compositionally biased region" description="Basic residues" evidence="12">
    <location>
        <begin position="113"/>
        <end position="122"/>
    </location>
</feature>
<feature type="transmembrane region" description="Helical" evidence="13">
    <location>
        <begin position="782"/>
        <end position="802"/>
    </location>
</feature>
<dbReference type="Pfam" id="PF12796">
    <property type="entry name" value="Ank_2"/>
    <property type="match status" value="1"/>
</dbReference>
<dbReference type="SMART" id="SM00248">
    <property type="entry name" value="ANK"/>
    <property type="match status" value="2"/>
</dbReference>
<keyword evidence="4" id="KW-0677">Repeat</keyword>
<feature type="region of interest" description="Disordered" evidence="12">
    <location>
        <begin position="394"/>
        <end position="420"/>
    </location>
</feature>
<evidence type="ECO:0000313" key="15">
    <source>
        <dbReference type="Proteomes" id="UP000050795"/>
    </source>
</evidence>
<feature type="coiled-coil region" evidence="11">
    <location>
        <begin position="1462"/>
        <end position="1489"/>
    </location>
</feature>
<evidence type="ECO:0000256" key="8">
    <source>
        <dbReference type="ARBA" id="ARBA00023136"/>
    </source>
</evidence>
<feature type="region of interest" description="Disordered" evidence="12">
    <location>
        <begin position="507"/>
        <end position="526"/>
    </location>
</feature>
<feature type="compositionally biased region" description="Acidic residues" evidence="12">
    <location>
        <begin position="396"/>
        <end position="410"/>
    </location>
</feature>
<evidence type="ECO:0000256" key="3">
    <source>
        <dbReference type="ARBA" id="ARBA00022692"/>
    </source>
</evidence>
<keyword evidence="8 13" id="KW-0472">Membrane</keyword>
<comment type="subcellular location">
    <subcellularLocation>
        <location evidence="1">Membrane</location>
        <topology evidence="1">Multi-pass membrane protein</topology>
    </subcellularLocation>
</comment>
<dbReference type="InterPro" id="IPR002153">
    <property type="entry name" value="TRPC_channel"/>
</dbReference>
<dbReference type="Gene3D" id="1.25.40.20">
    <property type="entry name" value="Ankyrin repeat-containing domain"/>
    <property type="match status" value="1"/>
</dbReference>
<dbReference type="GO" id="GO:0034703">
    <property type="term" value="C:cation channel complex"/>
    <property type="evidence" value="ECO:0007669"/>
    <property type="project" value="TreeGrafter"/>
</dbReference>
<protein>
    <recommendedName>
        <fullName evidence="14">Transient receptor ion channel domain-containing protein</fullName>
    </recommendedName>
</protein>
<keyword evidence="11" id="KW-0175">Coiled coil</keyword>
<keyword evidence="7" id="KW-0406">Ion transport</keyword>
<evidence type="ECO:0000313" key="16">
    <source>
        <dbReference type="WBParaSite" id="TREG1_41250.1"/>
    </source>
</evidence>
<feature type="region of interest" description="Disordered" evidence="12">
    <location>
        <begin position="94"/>
        <end position="134"/>
    </location>
</feature>
<feature type="region of interest" description="Disordered" evidence="12">
    <location>
        <begin position="1"/>
        <end position="36"/>
    </location>
</feature>
<dbReference type="Pfam" id="PF00520">
    <property type="entry name" value="Ion_trans"/>
    <property type="match status" value="1"/>
</dbReference>
<feature type="region of interest" description="Disordered" evidence="12">
    <location>
        <begin position="52"/>
        <end position="77"/>
    </location>
</feature>
<evidence type="ECO:0000256" key="13">
    <source>
        <dbReference type="SAM" id="Phobius"/>
    </source>
</evidence>
<dbReference type="SMART" id="SM01420">
    <property type="entry name" value="TRP_2"/>
    <property type="match status" value="1"/>
</dbReference>
<dbReference type="InterPro" id="IPR002110">
    <property type="entry name" value="Ankyrin_rpt"/>
</dbReference>
<feature type="compositionally biased region" description="Low complexity" evidence="12">
    <location>
        <begin position="59"/>
        <end position="75"/>
    </location>
</feature>
<dbReference type="GO" id="GO:0051480">
    <property type="term" value="P:regulation of cytosolic calcium ion concentration"/>
    <property type="evidence" value="ECO:0007669"/>
    <property type="project" value="TreeGrafter"/>
</dbReference>
<name>A0AA85JM94_TRIRE</name>
<feature type="domain" description="Transient receptor ion channel" evidence="14">
    <location>
        <begin position="297"/>
        <end position="359"/>
    </location>
</feature>
<keyword evidence="15" id="KW-1185">Reference proteome</keyword>
<feature type="compositionally biased region" description="Polar residues" evidence="12">
    <location>
        <begin position="507"/>
        <end position="519"/>
    </location>
</feature>
<evidence type="ECO:0000256" key="10">
    <source>
        <dbReference type="PROSITE-ProRule" id="PRU00023"/>
    </source>
</evidence>
<sequence length="1708" mass="194684">MATTHLDTRKVEFAQHENDTDNRTYRTGSVNDKEQRVSRFRRLTTGSLRYKNRVNQMPTTTTTATTTSTTKTNFTEPVHHSIDPLEAFFNSDTEISDSGVPRLNDTSYLNNARRPKRYRRSGRSPYETPNYSTALGPLREKHKLTPLERIFLEAAERGDKSTLIRCLSFSNSVNVNCVNILGRTAIQIAVDNENTELVELLLDQPGIEIGDAILYAIQEGVYRIVEMLIDHPSITKEMLGTSWTTQCIGIGKREEESHDFPADISPVMLAAICNQFEILQLLINRGARIEEPHKSSCSCEHCHRLLSDDPLKHTLQRINTYRALASPAWISLTSPDPILTAFELSSELLHLASRENEFKETFLSLCEQCRKYACDLLDLCRGTGEVVAVLSKGTDSDESCSDASSDESDDNQTAGKMHNLTVPSNHISTPCYSPNCHCHQTNSDNGNMPICNQSDETENDWRELLERSNFSRKRHHRRCTAWNHPTYSCSKFNQALSIESQHSICDDSASTTNLHPSTSKSERLNYSDNSMNYSEHLQLPVDQTTSYTLAKLPSFVTRDFKDSHTHFNPNNNNDEIHKLNNTSRKRISNEDCLPTILNTSEGCSSIFFERKRNSFDWESPTSGFNQRLPSNTVINTSQSKHELYERNSFNNNSNNNNSNSNNQNKIVRCCYQCCCLPSCRCRLCSKTSATTERDINLNRNIATTNTTTTTVRRFDCDTHEPTELNCIKQQRKFYSFKLDRLKLAIKHEQKKFVAHPHCQHLLTTLWYDQLPGWRKRHPFTKLFLCFCFIIALPVLAPTYLIHPHGCVGQLMRSPLIKFINHSASFAIFIFLLLIASTDTLTQTDLQIRSEIRGPDPNVIEMLILWWVIGFVWSEMKQIWEEGLKAYVRQWWNWLDFLMLGLYLTTVALRVVAVLLRKTNQYGTESLPRNQWPPTDPTLLSEALFSIAHIFSFARIIFLFQINEHLGPLQISLGNMLIDITKFIFIFLLVISSFACGLHQLYYYYLSNDEDNRPRAFSSLVSSYRTLFWHLFGSSQGGNFEVTFVNKTSGERERMESARNTMVVGEILLLIYHAMAIIVLVNMLIAMMSNSFQTIQNHADTEWKFARSKLWVGYFDEGSTLPPPLNTIISPKSIIRFLCGIYHLIVLLIKSCRNCKLQTSDSNHSGGNHRQNIEFHKETKLSSMNSQSSQKSSQLEWDIEIQETGRTQETLPNTNVMNKQKHHSMKEIKQSKRKTYYQTVMRRLVRRYIHQSKKTMRQDGVNEDDLLEIKQDISSLRFELREDRKREIVRAVCQLETLKQELVDELGKQSTILQNATIHPQTSQTTLPTTSIVQTSMIIPSTSSSTYPKVDDLTDYRRKLYKTKPSIPTSVIDSSDQANIHYSTKNVNTGQQQLHHLQSTSSDSKIKEGGRKKYSLNYDKEPKDIYKDLMQLASINDIPIDVLKLNERNNRIATKGLYIDDWNQFKNEMKNELKEELSALLNNRSVVLDNQQLNNNTSNSSNNNSSYQNVSSIPNENRSNIIQSTNQTKYSSRKTSASVNTTHSTNILRKYSKQSDSSVNPNNNNRVNNNNNNDRLKLLHTRYSENVIIDLASSTPVTGVSGCSTSVLPGLKTPEGIVSTTPMDTMMSSSTSGLHDKFTSSSHENNAMKSIMNTSTQSTILSAGGSGGSSGSMNSRPRRQIIDLVSHEQKSINMPENYATFSENVEKND</sequence>
<evidence type="ECO:0000256" key="6">
    <source>
        <dbReference type="ARBA" id="ARBA00023043"/>
    </source>
</evidence>
<evidence type="ECO:0000256" key="7">
    <source>
        <dbReference type="ARBA" id="ARBA00023065"/>
    </source>
</evidence>
<feature type="compositionally biased region" description="Low complexity" evidence="12">
    <location>
        <begin position="1491"/>
        <end position="1511"/>
    </location>
</feature>
<feature type="compositionally biased region" description="Basic and acidic residues" evidence="12">
    <location>
        <begin position="1"/>
        <end position="24"/>
    </location>
</feature>
<evidence type="ECO:0000256" key="12">
    <source>
        <dbReference type="SAM" id="MobiDB-lite"/>
    </source>
</evidence>
<reference evidence="16" key="2">
    <citation type="submission" date="2023-11" db="UniProtKB">
        <authorList>
            <consortium name="WormBaseParasite"/>
        </authorList>
    </citation>
    <scope>IDENTIFICATION</scope>
</reference>
<keyword evidence="2" id="KW-0813">Transport</keyword>
<feature type="transmembrane region" description="Helical" evidence="13">
    <location>
        <begin position="814"/>
        <end position="835"/>
    </location>
</feature>
<dbReference type="GO" id="GO:0005886">
    <property type="term" value="C:plasma membrane"/>
    <property type="evidence" value="ECO:0007669"/>
    <property type="project" value="TreeGrafter"/>
</dbReference>
<organism evidence="15 16">
    <name type="scientific">Trichobilharzia regenti</name>
    <name type="common">Nasal bird schistosome</name>
    <dbReference type="NCBI Taxonomy" id="157069"/>
    <lineage>
        <taxon>Eukaryota</taxon>
        <taxon>Metazoa</taxon>
        <taxon>Spiralia</taxon>
        <taxon>Lophotrochozoa</taxon>
        <taxon>Platyhelminthes</taxon>
        <taxon>Trematoda</taxon>
        <taxon>Digenea</taxon>
        <taxon>Strigeidida</taxon>
        <taxon>Schistosomatoidea</taxon>
        <taxon>Schistosomatidae</taxon>
        <taxon>Trichobilharzia</taxon>
    </lineage>
</organism>
<dbReference type="SUPFAM" id="SSF48403">
    <property type="entry name" value="Ankyrin repeat"/>
    <property type="match status" value="1"/>
</dbReference>
<dbReference type="WBParaSite" id="TREG1_41250.1">
    <property type="protein sequence ID" value="TREG1_41250.1"/>
    <property type="gene ID" value="TREG1_41250"/>
</dbReference>
<dbReference type="InterPro" id="IPR036770">
    <property type="entry name" value="Ankyrin_rpt-contain_sf"/>
</dbReference>
<evidence type="ECO:0000259" key="14">
    <source>
        <dbReference type="SMART" id="SM01420"/>
    </source>
</evidence>
<evidence type="ECO:0000256" key="4">
    <source>
        <dbReference type="ARBA" id="ARBA00022737"/>
    </source>
</evidence>
<reference evidence="15" key="1">
    <citation type="submission" date="2022-06" db="EMBL/GenBank/DDBJ databases">
        <authorList>
            <person name="Berger JAMES D."/>
            <person name="Berger JAMES D."/>
        </authorList>
    </citation>
    <scope>NUCLEOTIDE SEQUENCE [LARGE SCALE GENOMIC DNA]</scope>
</reference>
<keyword evidence="9" id="KW-0407">Ion channel</keyword>
<keyword evidence="5 13" id="KW-1133">Transmembrane helix</keyword>
<dbReference type="InterPro" id="IPR005821">
    <property type="entry name" value="Ion_trans_dom"/>
</dbReference>
<feature type="transmembrane region" description="Helical" evidence="13">
    <location>
        <begin position="936"/>
        <end position="959"/>
    </location>
</feature>
<dbReference type="InterPro" id="IPR013555">
    <property type="entry name" value="TRP_dom"/>
</dbReference>
<dbReference type="PROSITE" id="PS50088">
    <property type="entry name" value="ANK_REPEAT"/>
    <property type="match status" value="1"/>
</dbReference>
<dbReference type="GO" id="GO:0015279">
    <property type="term" value="F:store-operated calcium channel activity"/>
    <property type="evidence" value="ECO:0007669"/>
    <property type="project" value="TreeGrafter"/>
</dbReference>
<dbReference type="Proteomes" id="UP000050795">
    <property type="component" value="Unassembled WGS sequence"/>
</dbReference>